<evidence type="ECO:0000313" key="3">
    <source>
        <dbReference type="Proteomes" id="UP001054837"/>
    </source>
</evidence>
<comment type="caution">
    <text evidence="2">The sequence shown here is derived from an EMBL/GenBank/DDBJ whole genome shotgun (WGS) entry which is preliminary data.</text>
</comment>
<dbReference type="AlphaFoldDB" id="A0AAV4UAL8"/>
<evidence type="ECO:0000256" key="1">
    <source>
        <dbReference type="SAM" id="MobiDB-lite"/>
    </source>
</evidence>
<gene>
    <name evidence="2" type="ORF">CDAR_101991</name>
</gene>
<keyword evidence="3" id="KW-1185">Reference proteome</keyword>
<feature type="compositionally biased region" description="Basic and acidic residues" evidence="1">
    <location>
        <begin position="1"/>
        <end position="10"/>
    </location>
</feature>
<feature type="compositionally biased region" description="Polar residues" evidence="1">
    <location>
        <begin position="12"/>
        <end position="26"/>
    </location>
</feature>
<name>A0AAV4UAL8_9ARAC</name>
<protein>
    <submittedName>
        <fullName evidence="2">Uncharacterized protein</fullName>
    </submittedName>
</protein>
<evidence type="ECO:0000313" key="2">
    <source>
        <dbReference type="EMBL" id="GIY54802.1"/>
    </source>
</evidence>
<dbReference type="EMBL" id="BPLQ01010977">
    <property type="protein sequence ID" value="GIY54802.1"/>
    <property type="molecule type" value="Genomic_DNA"/>
</dbReference>
<feature type="region of interest" description="Disordered" evidence="1">
    <location>
        <begin position="1"/>
        <end position="26"/>
    </location>
</feature>
<organism evidence="2 3">
    <name type="scientific">Caerostris darwini</name>
    <dbReference type="NCBI Taxonomy" id="1538125"/>
    <lineage>
        <taxon>Eukaryota</taxon>
        <taxon>Metazoa</taxon>
        <taxon>Ecdysozoa</taxon>
        <taxon>Arthropoda</taxon>
        <taxon>Chelicerata</taxon>
        <taxon>Arachnida</taxon>
        <taxon>Araneae</taxon>
        <taxon>Araneomorphae</taxon>
        <taxon>Entelegynae</taxon>
        <taxon>Araneoidea</taxon>
        <taxon>Araneidae</taxon>
        <taxon>Caerostris</taxon>
    </lineage>
</organism>
<proteinExistence type="predicted"/>
<reference evidence="2 3" key="1">
    <citation type="submission" date="2021-06" db="EMBL/GenBank/DDBJ databases">
        <title>Caerostris darwini draft genome.</title>
        <authorList>
            <person name="Kono N."/>
            <person name="Arakawa K."/>
        </authorList>
    </citation>
    <scope>NUCLEOTIDE SEQUENCE [LARGE SCALE GENOMIC DNA]</scope>
</reference>
<sequence length="89" mass="9711">MGRKIPEEKTALLNSTGQTVSKPVSSNFSILPPNSLFGTGSVNHNSSTSPPQSHWRLLELQSFLLNPSQIAISPPTRLHAIPVVGYNYR</sequence>
<accession>A0AAV4UAL8</accession>
<dbReference type="Proteomes" id="UP001054837">
    <property type="component" value="Unassembled WGS sequence"/>
</dbReference>